<dbReference type="InterPro" id="IPR043128">
    <property type="entry name" value="Rev_trsase/Diguanyl_cyclase"/>
</dbReference>
<evidence type="ECO:0000256" key="14">
    <source>
        <dbReference type="ARBA" id="ARBA00023172"/>
    </source>
</evidence>
<evidence type="ECO:0000256" key="9">
    <source>
        <dbReference type="ARBA" id="ARBA00022842"/>
    </source>
</evidence>
<accession>A0A8R7QNT0</accession>
<dbReference type="PANTHER" id="PTHR37984">
    <property type="entry name" value="PROTEIN CBG26694"/>
    <property type="match status" value="1"/>
</dbReference>
<proteinExistence type="predicted"/>
<keyword evidence="2" id="KW-0808">Transferase</keyword>
<keyword evidence="4" id="KW-0540">Nuclease</keyword>
<dbReference type="InterPro" id="IPR012337">
    <property type="entry name" value="RNaseH-like_sf"/>
</dbReference>
<keyword evidence="13" id="KW-0238">DNA-binding</keyword>
<name>A0A8R7QNT0_TRIUA</name>
<organism evidence="19 20">
    <name type="scientific">Triticum urartu</name>
    <name type="common">Red wild einkorn</name>
    <name type="synonym">Crithodium urartu</name>
    <dbReference type="NCBI Taxonomy" id="4572"/>
    <lineage>
        <taxon>Eukaryota</taxon>
        <taxon>Viridiplantae</taxon>
        <taxon>Streptophyta</taxon>
        <taxon>Embryophyta</taxon>
        <taxon>Tracheophyta</taxon>
        <taxon>Spermatophyta</taxon>
        <taxon>Magnoliopsida</taxon>
        <taxon>Liliopsida</taxon>
        <taxon>Poales</taxon>
        <taxon>Poaceae</taxon>
        <taxon>BOP clade</taxon>
        <taxon>Pooideae</taxon>
        <taxon>Triticodae</taxon>
        <taxon>Triticeae</taxon>
        <taxon>Triticinae</taxon>
        <taxon>Triticum</taxon>
    </lineage>
</organism>
<feature type="region of interest" description="Disordered" evidence="16">
    <location>
        <begin position="117"/>
        <end position="139"/>
    </location>
</feature>
<sequence>MRVMELGAYDAILGMDWLEQISPMICHWRQKTLTFDYLEKSITLQGVLSKPQESLREMSVEQLNKWISGNEVWAMAMIDPIQQTTESVPNIVQSDMQSLLEEYHDVFDQPTTLPPHRALDHSISLEPGAHPTNSRPYRYSPLQKDEIERQVSEMLDRGVIQTSMSPFASPVLLVKKKDDTWRFCVDYRRLNSITLKNKFPLPVVDELLDELAGTKFFSKLDLCAGYHQIRMRPEDEEKTTFKTHHGHFQFRVMPFGLTNAPATFQCIMNLIFAKYLRKFVIVFLDDILVYSSSWAEHLEHLRLVFETLRQAQFFAKLSKCSFGQNSIQYLGHIISDSGVATDPEKIVVMEQWPIPKTATELRGFLGLTGYYRKFFKHYSLIAKPLSQLLTKKGFYWNEQATHAFLALKQAMAQAPVLALPNFSEPFTVETDACDTGVGAVLMQKGHPIAYMSKALGILNCKMSIYEKEFLAVIMAVDKWRPYLQRGPFQIVTYHKSLCNLEDQILTTDLQRKAMAKLVGLQFQIKYRKGSYNGAADSLSRVGHLLEAHAISTLQPDWVQEVSNSYVTDTVATQLLQELAIQSPNAKGYALKKGLITYKGRMYIGANLALQTKLIAAHHDTAVGGHSGIQATYHRLKQLYYWPGLKVAVENYIHQCIVCQQAKHTNTKPAGLLQPLPPPDSPWTELTMDFIEGLPNSEGANSILVVVDRLTKYAHFLPLHHPFTATSVAKVFLDNVVKLHGIPKTIISDRDKIFTSKFWRNLLQSMGIELHYSTAYHPQTDGQSERVNQCLEQYLRCAVQDNPRHWRRWLSMAEFWYNSSFHTALQCSPFQALYHIAPNFGGMPNLTVSNDSPAASVVIDYKAQTELLRAQLIRAQQRMKSYADKNRTERQFQPGDQVLLKLQPYAQQTVVNRPYPKLSYKYFGPYTVLERIGAVAYRLQLPVSAQVHPVFHVSQLKPFTPNYTPVYTDIPAVPDLTTVAPYLLQSLIVGWYARAMQQHLKFSFNGHMFLQSVLPGRITMSSKADFLKLFCGTMSKLKRGAMSRLPPIRRTASRRLQTP</sequence>
<dbReference type="InterPro" id="IPR000477">
    <property type="entry name" value="RT_dom"/>
</dbReference>
<keyword evidence="14" id="KW-0233">DNA recombination</keyword>
<keyword evidence="8" id="KW-0378">Hydrolase</keyword>
<evidence type="ECO:0000256" key="4">
    <source>
        <dbReference type="ARBA" id="ARBA00022722"/>
    </source>
</evidence>
<dbReference type="Pfam" id="PF24626">
    <property type="entry name" value="SH3_Tf2-1"/>
    <property type="match status" value="1"/>
</dbReference>
<keyword evidence="11" id="KW-0695">RNA-directed DNA polymerase</keyword>
<evidence type="ECO:0000256" key="15">
    <source>
        <dbReference type="ARBA" id="ARBA00023268"/>
    </source>
</evidence>
<dbReference type="GO" id="GO:0006508">
    <property type="term" value="P:proteolysis"/>
    <property type="evidence" value="ECO:0007669"/>
    <property type="project" value="UniProtKB-KW"/>
</dbReference>
<dbReference type="FunFam" id="3.30.70.270:FF:000020">
    <property type="entry name" value="Transposon Tf2-6 polyprotein-like Protein"/>
    <property type="match status" value="1"/>
</dbReference>
<feature type="domain" description="Integrase catalytic" evidence="18">
    <location>
        <begin position="677"/>
        <end position="836"/>
    </location>
</feature>
<dbReference type="CDD" id="cd01647">
    <property type="entry name" value="RT_LTR"/>
    <property type="match status" value="1"/>
</dbReference>
<reference evidence="20" key="1">
    <citation type="journal article" date="2013" name="Nature">
        <title>Draft genome of the wheat A-genome progenitor Triticum urartu.</title>
        <authorList>
            <person name="Ling H.Q."/>
            <person name="Zhao S."/>
            <person name="Liu D."/>
            <person name="Wang J."/>
            <person name="Sun H."/>
            <person name="Zhang C."/>
            <person name="Fan H."/>
            <person name="Li D."/>
            <person name="Dong L."/>
            <person name="Tao Y."/>
            <person name="Gao C."/>
            <person name="Wu H."/>
            <person name="Li Y."/>
            <person name="Cui Y."/>
            <person name="Guo X."/>
            <person name="Zheng S."/>
            <person name="Wang B."/>
            <person name="Yu K."/>
            <person name="Liang Q."/>
            <person name="Yang W."/>
            <person name="Lou X."/>
            <person name="Chen J."/>
            <person name="Feng M."/>
            <person name="Jian J."/>
            <person name="Zhang X."/>
            <person name="Luo G."/>
            <person name="Jiang Y."/>
            <person name="Liu J."/>
            <person name="Wang Z."/>
            <person name="Sha Y."/>
            <person name="Zhang B."/>
            <person name="Wu H."/>
            <person name="Tang D."/>
            <person name="Shen Q."/>
            <person name="Xue P."/>
            <person name="Zou S."/>
            <person name="Wang X."/>
            <person name="Liu X."/>
            <person name="Wang F."/>
            <person name="Yang Y."/>
            <person name="An X."/>
            <person name="Dong Z."/>
            <person name="Zhang K."/>
            <person name="Zhang X."/>
            <person name="Luo M.C."/>
            <person name="Dvorak J."/>
            <person name="Tong Y."/>
            <person name="Wang J."/>
            <person name="Yang H."/>
            <person name="Li Z."/>
            <person name="Wang D."/>
            <person name="Zhang A."/>
            <person name="Wang J."/>
        </authorList>
    </citation>
    <scope>NUCLEOTIDE SEQUENCE</scope>
    <source>
        <strain evidence="20">cv. G1812</strain>
    </source>
</reference>
<dbReference type="InterPro" id="IPR043502">
    <property type="entry name" value="DNA/RNA_pol_sf"/>
</dbReference>
<dbReference type="Gene3D" id="3.10.10.10">
    <property type="entry name" value="HIV Type 1 Reverse Transcriptase, subunit A, domain 1"/>
    <property type="match status" value="1"/>
</dbReference>
<dbReference type="Gene3D" id="1.10.340.70">
    <property type="match status" value="1"/>
</dbReference>
<dbReference type="PROSITE" id="PS50994">
    <property type="entry name" value="INTEGRASE"/>
    <property type="match status" value="1"/>
</dbReference>
<keyword evidence="15" id="KW-0511">Multifunctional enzyme</keyword>
<evidence type="ECO:0000313" key="19">
    <source>
        <dbReference type="EnsemblPlants" id="TuG1812G0600000727.01.T01.cds446448"/>
    </source>
</evidence>
<dbReference type="Gene3D" id="3.30.420.10">
    <property type="entry name" value="Ribonuclease H-like superfamily/Ribonuclease H"/>
    <property type="match status" value="1"/>
</dbReference>
<feature type="domain" description="Reverse transcriptase" evidence="17">
    <location>
        <begin position="155"/>
        <end position="334"/>
    </location>
</feature>
<dbReference type="PROSITE" id="PS50878">
    <property type="entry name" value="RT_POL"/>
    <property type="match status" value="1"/>
</dbReference>
<evidence type="ECO:0000259" key="18">
    <source>
        <dbReference type="PROSITE" id="PS50994"/>
    </source>
</evidence>
<keyword evidence="10" id="KW-0229">DNA integration</keyword>
<evidence type="ECO:0000259" key="17">
    <source>
        <dbReference type="PROSITE" id="PS50878"/>
    </source>
</evidence>
<dbReference type="PANTHER" id="PTHR37984:SF5">
    <property type="entry name" value="PROTEIN NYNRIN-LIKE"/>
    <property type="match status" value="1"/>
</dbReference>
<dbReference type="GO" id="GO:0006310">
    <property type="term" value="P:DNA recombination"/>
    <property type="evidence" value="ECO:0007669"/>
    <property type="project" value="UniProtKB-KW"/>
</dbReference>
<evidence type="ECO:0000313" key="20">
    <source>
        <dbReference type="Proteomes" id="UP000015106"/>
    </source>
</evidence>
<dbReference type="GO" id="GO:0003887">
    <property type="term" value="F:DNA-directed DNA polymerase activity"/>
    <property type="evidence" value="ECO:0007669"/>
    <property type="project" value="UniProtKB-KW"/>
</dbReference>
<protein>
    <submittedName>
        <fullName evidence="19">Uncharacterized protein</fullName>
    </submittedName>
</protein>
<evidence type="ECO:0000256" key="8">
    <source>
        <dbReference type="ARBA" id="ARBA00022801"/>
    </source>
</evidence>
<dbReference type="FunFam" id="3.30.420.10:FF:000032">
    <property type="entry name" value="Retrovirus-related Pol polyprotein from transposon 297-like Protein"/>
    <property type="match status" value="1"/>
</dbReference>
<keyword evidence="6" id="KW-0064">Aspartyl protease</keyword>
<evidence type="ECO:0000256" key="7">
    <source>
        <dbReference type="ARBA" id="ARBA00022759"/>
    </source>
</evidence>
<keyword evidence="5" id="KW-0479">Metal-binding</keyword>
<evidence type="ECO:0000256" key="1">
    <source>
        <dbReference type="ARBA" id="ARBA00022670"/>
    </source>
</evidence>
<dbReference type="InterPro" id="IPR041588">
    <property type="entry name" value="Integrase_H2C2"/>
</dbReference>
<dbReference type="CDD" id="cd09274">
    <property type="entry name" value="RNase_HI_RT_Ty3"/>
    <property type="match status" value="1"/>
</dbReference>
<keyword evidence="12" id="KW-0239">DNA-directed DNA polymerase</keyword>
<dbReference type="SUPFAM" id="SSF53098">
    <property type="entry name" value="Ribonuclease H-like"/>
    <property type="match status" value="1"/>
</dbReference>
<reference evidence="19" key="2">
    <citation type="submission" date="2018-03" db="EMBL/GenBank/DDBJ databases">
        <title>The Triticum urartu genome reveals the dynamic nature of wheat genome evolution.</title>
        <authorList>
            <person name="Ling H."/>
            <person name="Ma B."/>
            <person name="Shi X."/>
            <person name="Liu H."/>
            <person name="Dong L."/>
            <person name="Sun H."/>
            <person name="Cao Y."/>
            <person name="Gao Q."/>
            <person name="Zheng S."/>
            <person name="Li Y."/>
            <person name="Yu Y."/>
            <person name="Du H."/>
            <person name="Qi M."/>
            <person name="Li Y."/>
            <person name="Yu H."/>
            <person name="Cui Y."/>
            <person name="Wang N."/>
            <person name="Chen C."/>
            <person name="Wu H."/>
            <person name="Zhao Y."/>
            <person name="Zhang J."/>
            <person name="Li Y."/>
            <person name="Zhou W."/>
            <person name="Zhang B."/>
            <person name="Hu W."/>
            <person name="Eijk M."/>
            <person name="Tang J."/>
            <person name="Witsenboer H."/>
            <person name="Zhao S."/>
            <person name="Li Z."/>
            <person name="Zhang A."/>
            <person name="Wang D."/>
            <person name="Liang C."/>
        </authorList>
    </citation>
    <scope>NUCLEOTIDE SEQUENCE [LARGE SCALE GENOMIC DNA]</scope>
    <source>
        <strain evidence="19">cv. G1812</strain>
    </source>
</reference>
<dbReference type="Gene3D" id="3.30.70.270">
    <property type="match status" value="2"/>
</dbReference>
<dbReference type="Pfam" id="PF17919">
    <property type="entry name" value="RT_RNaseH_2"/>
    <property type="match status" value="1"/>
</dbReference>
<dbReference type="Proteomes" id="UP000015106">
    <property type="component" value="Chromosome 6"/>
</dbReference>
<evidence type="ECO:0000256" key="10">
    <source>
        <dbReference type="ARBA" id="ARBA00022908"/>
    </source>
</evidence>
<keyword evidence="3" id="KW-0548">Nucleotidyltransferase</keyword>
<dbReference type="Pfam" id="PF17921">
    <property type="entry name" value="Integrase_H2C2"/>
    <property type="match status" value="1"/>
</dbReference>
<dbReference type="InterPro" id="IPR050951">
    <property type="entry name" value="Retrovirus_Pol_polyprotein"/>
</dbReference>
<dbReference type="Pfam" id="PF00078">
    <property type="entry name" value="RVT_1"/>
    <property type="match status" value="1"/>
</dbReference>
<evidence type="ECO:0000256" key="16">
    <source>
        <dbReference type="SAM" id="MobiDB-lite"/>
    </source>
</evidence>
<evidence type="ECO:0000256" key="12">
    <source>
        <dbReference type="ARBA" id="ARBA00022932"/>
    </source>
</evidence>
<evidence type="ECO:0000256" key="11">
    <source>
        <dbReference type="ARBA" id="ARBA00022918"/>
    </source>
</evidence>
<dbReference type="GO" id="GO:0004519">
    <property type="term" value="F:endonuclease activity"/>
    <property type="evidence" value="ECO:0007669"/>
    <property type="project" value="UniProtKB-KW"/>
</dbReference>
<keyword evidence="20" id="KW-1185">Reference proteome</keyword>
<dbReference type="FunFam" id="3.10.10.10:FF:000007">
    <property type="entry name" value="Retrovirus-related Pol polyprotein from transposon 17.6-like Protein"/>
    <property type="match status" value="1"/>
</dbReference>
<dbReference type="Gramene" id="TuG1812G0600000727.01.T01">
    <property type="protein sequence ID" value="TuG1812G0600000727.01.T01.cds446448"/>
    <property type="gene ID" value="TuG1812G0600000727.01"/>
</dbReference>
<dbReference type="GO" id="GO:0004190">
    <property type="term" value="F:aspartic-type endopeptidase activity"/>
    <property type="evidence" value="ECO:0007669"/>
    <property type="project" value="UniProtKB-KW"/>
</dbReference>
<dbReference type="Pfam" id="PF00665">
    <property type="entry name" value="rve"/>
    <property type="match status" value="1"/>
</dbReference>
<dbReference type="AlphaFoldDB" id="A0A8R7QNT0"/>
<dbReference type="GO" id="GO:0003677">
    <property type="term" value="F:DNA binding"/>
    <property type="evidence" value="ECO:0007669"/>
    <property type="project" value="UniProtKB-KW"/>
</dbReference>
<dbReference type="GO" id="GO:0046872">
    <property type="term" value="F:metal ion binding"/>
    <property type="evidence" value="ECO:0007669"/>
    <property type="project" value="UniProtKB-KW"/>
</dbReference>
<keyword evidence="7" id="KW-0255">Endonuclease</keyword>
<dbReference type="InterPro" id="IPR001584">
    <property type="entry name" value="Integrase_cat-core"/>
</dbReference>
<evidence type="ECO:0000256" key="6">
    <source>
        <dbReference type="ARBA" id="ARBA00022750"/>
    </source>
</evidence>
<dbReference type="GO" id="GO:0015074">
    <property type="term" value="P:DNA integration"/>
    <property type="evidence" value="ECO:0007669"/>
    <property type="project" value="UniProtKB-KW"/>
</dbReference>
<evidence type="ECO:0000256" key="5">
    <source>
        <dbReference type="ARBA" id="ARBA00022723"/>
    </source>
</evidence>
<keyword evidence="1" id="KW-0645">Protease</keyword>
<evidence type="ECO:0000256" key="13">
    <source>
        <dbReference type="ARBA" id="ARBA00023125"/>
    </source>
</evidence>
<reference evidence="19" key="3">
    <citation type="submission" date="2022-06" db="UniProtKB">
        <authorList>
            <consortium name="EnsemblPlants"/>
        </authorList>
    </citation>
    <scope>IDENTIFICATION</scope>
</reference>
<evidence type="ECO:0000256" key="3">
    <source>
        <dbReference type="ARBA" id="ARBA00022695"/>
    </source>
</evidence>
<dbReference type="InterPro" id="IPR036397">
    <property type="entry name" value="RNaseH_sf"/>
</dbReference>
<dbReference type="InterPro" id="IPR056924">
    <property type="entry name" value="SH3_Tf2-1"/>
</dbReference>
<dbReference type="InterPro" id="IPR041577">
    <property type="entry name" value="RT_RNaseH_2"/>
</dbReference>
<keyword evidence="9" id="KW-0460">Magnesium</keyword>
<dbReference type="SUPFAM" id="SSF56672">
    <property type="entry name" value="DNA/RNA polymerases"/>
    <property type="match status" value="1"/>
</dbReference>
<dbReference type="GO" id="GO:0003964">
    <property type="term" value="F:RNA-directed DNA polymerase activity"/>
    <property type="evidence" value="ECO:0007669"/>
    <property type="project" value="UniProtKB-KW"/>
</dbReference>
<evidence type="ECO:0000256" key="2">
    <source>
        <dbReference type="ARBA" id="ARBA00022679"/>
    </source>
</evidence>
<dbReference type="EnsemblPlants" id="TuG1812G0600000727.01.T01">
    <property type="protein sequence ID" value="TuG1812G0600000727.01.T01.cds446448"/>
    <property type="gene ID" value="TuG1812G0600000727.01"/>
</dbReference>